<dbReference type="Gene3D" id="2.60.450.10">
    <property type="entry name" value="Lipopolysaccharide (LPS) transport protein A like domain"/>
    <property type="match status" value="1"/>
</dbReference>
<accession>A0A1G7VV92</accession>
<keyword evidence="1" id="KW-0472">Membrane</keyword>
<keyword evidence="1" id="KW-0998">Cell outer membrane</keyword>
<proteinExistence type="inferred from homology"/>
<dbReference type="InterPro" id="IPR020889">
    <property type="entry name" value="LipoPS_assembly_LptD"/>
</dbReference>
<dbReference type="PANTHER" id="PTHR30189:SF1">
    <property type="entry name" value="LPS-ASSEMBLY PROTEIN LPTD"/>
    <property type="match status" value="1"/>
</dbReference>
<evidence type="ECO:0000313" key="4">
    <source>
        <dbReference type="Proteomes" id="UP000199495"/>
    </source>
</evidence>
<dbReference type="GO" id="GO:0043165">
    <property type="term" value="P:Gram-negative-bacterium-type cell outer membrane assembly"/>
    <property type="evidence" value="ECO:0007669"/>
    <property type="project" value="UniProtKB-UniRule"/>
</dbReference>
<reference evidence="3 4" key="1">
    <citation type="submission" date="2016-10" db="EMBL/GenBank/DDBJ databases">
        <authorList>
            <person name="de Groot N.N."/>
        </authorList>
    </citation>
    <scope>NUCLEOTIDE SEQUENCE [LARGE SCALE GENOMIC DNA]</scope>
    <source>
        <strain evidence="3 4">CGMCC 1.10267</strain>
    </source>
</reference>
<feature type="domain" description="LptD C-terminal" evidence="2">
    <location>
        <begin position="303"/>
        <end position="693"/>
    </location>
</feature>
<comment type="subunit">
    <text evidence="1">Component of the lipopolysaccharide transport and assembly complex.</text>
</comment>
<dbReference type="Pfam" id="PF04453">
    <property type="entry name" value="LptD"/>
    <property type="match status" value="1"/>
</dbReference>
<dbReference type="PANTHER" id="PTHR30189">
    <property type="entry name" value="LPS-ASSEMBLY PROTEIN"/>
    <property type="match status" value="1"/>
</dbReference>
<evidence type="ECO:0000313" key="3">
    <source>
        <dbReference type="EMBL" id="SDG63716.1"/>
    </source>
</evidence>
<protein>
    <recommendedName>
        <fullName evidence="1">LPS-assembly protein LptD</fullName>
    </recommendedName>
</protein>
<dbReference type="EMBL" id="FNCS01000005">
    <property type="protein sequence ID" value="SDG63716.1"/>
    <property type="molecule type" value="Genomic_DNA"/>
</dbReference>
<evidence type="ECO:0000256" key="1">
    <source>
        <dbReference type="HAMAP-Rule" id="MF_01411"/>
    </source>
</evidence>
<dbReference type="GO" id="GO:0009279">
    <property type="term" value="C:cell outer membrane"/>
    <property type="evidence" value="ECO:0007669"/>
    <property type="project" value="UniProtKB-SubCell"/>
</dbReference>
<dbReference type="STRING" id="440168.SAMN04487974_10523"/>
<keyword evidence="4" id="KW-1185">Reference proteome</keyword>
<comment type="function">
    <text evidence="1">Involved in the assembly of lipopolysaccharide (LPS) at the surface of the outer membrane.</text>
</comment>
<sequence precursor="true">MGKPPFGMITVRRGLLASVAVSALLALAPHAVAQQIVPASFFSQVPTSSGEQMAVSANTMVFDSRTDTVVAQGNVGISFQGYRATADRAIYYQSSGRVELVGNVAFIDPDGIEYVADRVELEDGFREGFVQSLTVAFPDGTFFTAADTTFNEGVERVYNEGTYAPCGTCIDEDGNRIGWTVKAARIVTDESEQVIYFEQPSLQLLGVSVIALPWLSLPTDEDIELPVLSYDDRYGVGISLPFFRYRIADGSLAVTPTIYTNQGVGVAADWQQRVGDLSYTVNTSGVYQLNPGAYDGLGDRPVRGSLQTTGRFTGIEDWTLGWSYTTFTDPGYMPDYRVATGTQTNQVYGQYLTTETYADIRVQQFVPLGTFATWAAHEASANRQALTHPNARVDHVVDLDNDAGRVEIAGKLLGLTRAADDVSGLFDGRRYVHGYEGQSVHAVMQASWTNQYIVPGGLTVSPYLGLRGDAAGYDGASGRADAPEARSLLSATPIAALDVRYPIMARMTGATTVIEPIGQLVYRGGEAVPGITNNDSQTFVFEDTNLFSFNRFSGADRQETGLRANLGGQFQTSFDDGGWLGGILGQSFHLAGKNGFNVDDGTTAGVGSGMNADASYLVAGLQGGYGGLSGGAKAQFDPENGEIPRAQIGLAGEIDDYLLTANYVYIAENPTLGTTADRHEVQIGGRAPLQGYWTATGSVAWDLATNQWLETQAALEYDDSYLAFGAGVQLTGPTHRRPDDLRFGVNFSLSTAGRNTLVGFDYDFTEF</sequence>
<evidence type="ECO:0000259" key="2">
    <source>
        <dbReference type="Pfam" id="PF04453"/>
    </source>
</evidence>
<dbReference type="InterPro" id="IPR007543">
    <property type="entry name" value="LptD_C"/>
</dbReference>
<name>A0A1G7VV92_9HYPH</name>
<dbReference type="GO" id="GO:1990351">
    <property type="term" value="C:transporter complex"/>
    <property type="evidence" value="ECO:0007669"/>
    <property type="project" value="TreeGrafter"/>
</dbReference>
<dbReference type="RefSeq" id="WP_090595771.1">
    <property type="nucleotide sequence ID" value="NZ_FNCS01000005.1"/>
</dbReference>
<comment type="similarity">
    <text evidence="1">Belongs to the LptD family.</text>
</comment>
<organism evidence="3 4">
    <name type="scientific">Pelagibacterium luteolum</name>
    <dbReference type="NCBI Taxonomy" id="440168"/>
    <lineage>
        <taxon>Bacteria</taxon>
        <taxon>Pseudomonadati</taxon>
        <taxon>Pseudomonadota</taxon>
        <taxon>Alphaproteobacteria</taxon>
        <taxon>Hyphomicrobiales</taxon>
        <taxon>Devosiaceae</taxon>
        <taxon>Pelagibacterium</taxon>
    </lineage>
</organism>
<dbReference type="AlphaFoldDB" id="A0A1G7VV92"/>
<dbReference type="HAMAP" id="MF_01411">
    <property type="entry name" value="LPS_assembly_LptD"/>
    <property type="match status" value="1"/>
</dbReference>
<feature type="chain" id="PRO_5011804359" description="LPS-assembly protein LptD" evidence="1">
    <location>
        <begin position="34"/>
        <end position="767"/>
    </location>
</feature>
<dbReference type="Proteomes" id="UP000199495">
    <property type="component" value="Unassembled WGS sequence"/>
</dbReference>
<feature type="signal peptide" evidence="1">
    <location>
        <begin position="1"/>
        <end position="33"/>
    </location>
</feature>
<gene>
    <name evidence="1" type="primary">lptD</name>
    <name evidence="3" type="ORF">SAMN04487974_10523</name>
</gene>
<comment type="subcellular location">
    <subcellularLocation>
        <location evidence="1">Cell outer membrane</location>
    </subcellularLocation>
</comment>
<dbReference type="GO" id="GO:0015920">
    <property type="term" value="P:lipopolysaccharide transport"/>
    <property type="evidence" value="ECO:0007669"/>
    <property type="project" value="InterPro"/>
</dbReference>
<comment type="caution">
    <text evidence="1">Lacks conserved residue(s) required for the propagation of feature annotation.</text>
</comment>
<dbReference type="OrthoDB" id="9760225at2"/>
<keyword evidence="1" id="KW-0732">Signal</keyword>
<dbReference type="InterPro" id="IPR050218">
    <property type="entry name" value="LptD"/>
</dbReference>